<evidence type="ECO:0000256" key="2">
    <source>
        <dbReference type="RuleBase" id="RU363055"/>
    </source>
</evidence>
<feature type="domain" description="Nucleotide-diphospho-sugar transferase" evidence="4">
    <location>
        <begin position="222"/>
        <end position="303"/>
    </location>
</feature>
<evidence type="ECO:0000259" key="4">
    <source>
        <dbReference type="Pfam" id="PF03407"/>
    </source>
</evidence>
<dbReference type="PANTHER" id="PTHR46936">
    <property type="entry name" value="ARABINOSYLTRANSFERASE XEG113"/>
    <property type="match status" value="1"/>
</dbReference>
<dbReference type="AlphaFoldDB" id="C1FGJ9"/>
<dbReference type="PANTHER" id="PTHR46936:SF1">
    <property type="entry name" value="ARABINOSYLTRANSFERASE XEG113"/>
    <property type="match status" value="1"/>
</dbReference>
<keyword evidence="2" id="KW-0961">Cell wall biogenesis/degradation</keyword>
<evidence type="ECO:0000313" key="6">
    <source>
        <dbReference type="Proteomes" id="UP000002009"/>
    </source>
</evidence>
<feature type="domain" description="Nucleotide-diphospho-sugar transferase" evidence="4">
    <location>
        <begin position="370"/>
        <end position="521"/>
    </location>
</feature>
<organism evidence="5 6">
    <name type="scientific">Micromonas commoda (strain RCC299 / NOUM17 / CCMP2709)</name>
    <name type="common">Picoplanktonic green alga</name>
    <dbReference type="NCBI Taxonomy" id="296587"/>
    <lineage>
        <taxon>Eukaryota</taxon>
        <taxon>Viridiplantae</taxon>
        <taxon>Chlorophyta</taxon>
        <taxon>Mamiellophyceae</taxon>
        <taxon>Mamiellales</taxon>
        <taxon>Mamiellaceae</taxon>
        <taxon>Micromonas</taxon>
    </lineage>
</organism>
<feature type="compositionally biased region" description="Basic and acidic residues" evidence="3">
    <location>
        <begin position="94"/>
        <end position="108"/>
    </location>
</feature>
<sequence length="843" mass="89564">MRGGPRPLFDDMRRGRRPVRGKLGASLVGAALCLLFGWIYLSGNGSARDEGPTTTTTGTRLDGAVPTRVPTVAVADPTPGSFAGAARDGAGARPTRELDLSRPHHREAAAREAASDAIAKHAGDDRHALFEKGGTFTPGGDALKAKVAEAKARGAPAVNLRRGPANDIDPAAYPDARALATLMHDLALPRGELVAVTFADSKFAALTVNWATHLRDAAVPHVVGALDKNMLQLLTRLGAPTAVYDLPYADLDGSSAHASKSWKAFARLRISQVSALLRMGFDVLMSDVDVVWTKDPRPFLQCGYDHPWAGKDAGKDAGIGLGAAGETGAHALEKWERDAVEMEGGESPDEQAMFLRKHGRGVDDCMGVSAADVMVSSDNLSPLSDRNEGAAYARGGIFNTGVVFLKHTKNAKAFAEAWNDNLNQDQGRFAPLTSDQQVFNAMVRREGHWPGLDLKALPDGFPVTRVLVGNGLPNGEAFNLGVLPVALFQPGHVAFLQRVKEVLPNFNGPYGVHATYTFDGSTSSAKRLRFAEAGLWDPAADDAQVGLGGVEADDATFHAGGVPRVLTWDPAVATRGIDESVPSIGSHLEAGGRQLELLRDAIAMAQLTNRTLAVPRFTCFCDKVWGGHDNIFNFNCHYPGSKDSGHIPGPCPMDHFVSPAKLRESGVAFVALEELRRAPYEFAGDDFGAVRVEFKKDAGGGGGGSVANDASGATLPVGADSAVVVDALGKLRDVPLLKLTGEMPRFAGFTTQRAAREFNARVTNVAMKSAPEWCSECHPQGCRELIPADVVTSGRLKPVRNVHDQFCADFKQPEPLRTVGKESFLAMAGALVDSATMTEDDGL</sequence>
<keyword evidence="2" id="KW-0735">Signal-anchor</keyword>
<dbReference type="InterPro" id="IPR005069">
    <property type="entry name" value="Nucl-diP-sugar_transferase"/>
</dbReference>
<dbReference type="InterPro" id="IPR053250">
    <property type="entry name" value="Glycosyltransferase_77"/>
</dbReference>
<dbReference type="EMBL" id="CP001575">
    <property type="protein sequence ID" value="ACO69274.1"/>
    <property type="molecule type" value="Genomic_DNA"/>
</dbReference>
<feature type="compositionally biased region" description="Low complexity" evidence="3">
    <location>
        <begin position="73"/>
        <end position="93"/>
    </location>
</feature>
<dbReference type="SUPFAM" id="SSF53448">
    <property type="entry name" value="Nucleotide-diphospho-sugar transferases"/>
    <property type="match status" value="1"/>
</dbReference>
<dbReference type="Pfam" id="PF03407">
    <property type="entry name" value="Nucleotid_trans"/>
    <property type="match status" value="2"/>
</dbReference>
<keyword evidence="2" id="KW-0333">Golgi apparatus</keyword>
<feature type="region of interest" description="Disordered" evidence="3">
    <location>
        <begin position="73"/>
        <end position="108"/>
    </location>
</feature>
<reference evidence="5 6" key="1">
    <citation type="journal article" date="2009" name="Science">
        <title>Green evolution and dynamic adaptations revealed by genomes of the marine picoeukaryotes Micromonas.</title>
        <authorList>
            <person name="Worden A.Z."/>
            <person name="Lee J.H."/>
            <person name="Mock T."/>
            <person name="Rouze P."/>
            <person name="Simmons M.P."/>
            <person name="Aerts A.L."/>
            <person name="Allen A.E."/>
            <person name="Cuvelier M.L."/>
            <person name="Derelle E."/>
            <person name="Everett M.V."/>
            <person name="Foulon E."/>
            <person name="Grimwood J."/>
            <person name="Gundlach H."/>
            <person name="Henrissat B."/>
            <person name="Napoli C."/>
            <person name="McDonald S.M."/>
            <person name="Parker M.S."/>
            <person name="Rombauts S."/>
            <person name="Salamov A."/>
            <person name="Von Dassow P."/>
            <person name="Badger J.H."/>
            <person name="Coutinho P.M."/>
            <person name="Demir E."/>
            <person name="Dubchak I."/>
            <person name="Gentemann C."/>
            <person name="Eikrem W."/>
            <person name="Gready J.E."/>
            <person name="John U."/>
            <person name="Lanier W."/>
            <person name="Lindquist E.A."/>
            <person name="Lucas S."/>
            <person name="Mayer K.F."/>
            <person name="Moreau H."/>
            <person name="Not F."/>
            <person name="Otillar R."/>
            <person name="Panaud O."/>
            <person name="Pangilinan J."/>
            <person name="Paulsen I."/>
            <person name="Piegu B."/>
            <person name="Poliakov A."/>
            <person name="Robbens S."/>
            <person name="Schmutz J."/>
            <person name="Toulza E."/>
            <person name="Wyss T."/>
            <person name="Zelensky A."/>
            <person name="Zhou K."/>
            <person name="Armbrust E.V."/>
            <person name="Bhattacharya D."/>
            <person name="Goodenough U.W."/>
            <person name="Van de Peer Y."/>
            <person name="Grigoriev I.V."/>
        </authorList>
    </citation>
    <scope>NUCLEOTIDE SEQUENCE [LARGE SCALE GENOMIC DNA]</scope>
    <source>
        <strain evidence="6">RCC299 / NOUM17</strain>
    </source>
</reference>
<evidence type="ECO:0000256" key="1">
    <source>
        <dbReference type="ARBA" id="ARBA00007033"/>
    </source>
</evidence>
<dbReference type="GO" id="GO:0052325">
    <property type="term" value="P:cell wall pectin biosynthetic process"/>
    <property type="evidence" value="ECO:0007669"/>
    <property type="project" value="TreeGrafter"/>
</dbReference>
<dbReference type="GeneID" id="8245930"/>
<proteinExistence type="inferred from homology"/>
<feature type="transmembrane region" description="Helical" evidence="2">
    <location>
        <begin position="21"/>
        <end position="41"/>
    </location>
</feature>
<keyword evidence="2" id="KW-0812">Transmembrane</keyword>
<dbReference type="EC" id="2.4.2.-" evidence="2"/>
<keyword evidence="2 5" id="KW-0808">Transferase</keyword>
<dbReference type="InterPro" id="IPR029044">
    <property type="entry name" value="Nucleotide-diphossugar_trans"/>
</dbReference>
<accession>C1FGJ9</accession>
<evidence type="ECO:0000256" key="3">
    <source>
        <dbReference type="SAM" id="MobiDB-lite"/>
    </source>
</evidence>
<dbReference type="InParanoid" id="C1FGJ9"/>
<dbReference type="eggNOG" id="ENOG502QSJ9">
    <property type="taxonomic scope" value="Eukaryota"/>
</dbReference>
<dbReference type="GO" id="GO:0052636">
    <property type="term" value="F:arabinosyltransferase activity"/>
    <property type="evidence" value="ECO:0007669"/>
    <property type="project" value="TreeGrafter"/>
</dbReference>
<protein>
    <recommendedName>
        <fullName evidence="2">Glycosyltransferase</fullName>
        <ecNumber evidence="2">2.4.2.-</ecNumber>
    </recommendedName>
</protein>
<keyword evidence="2" id="KW-1133">Transmembrane helix</keyword>
<keyword evidence="2" id="KW-0328">Glycosyltransferase</keyword>
<dbReference type="GO" id="GO:0000139">
    <property type="term" value="C:Golgi membrane"/>
    <property type="evidence" value="ECO:0007669"/>
    <property type="project" value="UniProtKB-SubCell"/>
</dbReference>
<keyword evidence="6" id="KW-1185">Reference proteome</keyword>
<comment type="similarity">
    <text evidence="1 2">Belongs to the glycosyltransferase 77 family.</text>
</comment>
<gene>
    <name evidence="5" type="ORF">MICPUN_60906</name>
</gene>
<dbReference type="KEGG" id="mis:MICPUN_60906"/>
<evidence type="ECO:0000313" key="5">
    <source>
        <dbReference type="EMBL" id="ACO69274.1"/>
    </source>
</evidence>
<name>C1FGJ9_MICCC</name>
<comment type="subcellular location">
    <subcellularLocation>
        <location evidence="2">Golgi apparatus membrane</location>
        <topology evidence="2">Single-pass type II membrane protein</topology>
    </subcellularLocation>
</comment>
<dbReference type="Proteomes" id="UP000002009">
    <property type="component" value="Chromosome 8"/>
</dbReference>
<dbReference type="RefSeq" id="XP_002508016.1">
    <property type="nucleotide sequence ID" value="XM_002507970.1"/>
</dbReference>
<keyword evidence="2" id="KW-0472">Membrane</keyword>
<dbReference type="OrthoDB" id="540503at2759"/>
<dbReference type="CAZy" id="GT77">
    <property type="family name" value="Glycosyltransferase Family 77"/>
</dbReference>